<evidence type="ECO:0000313" key="1">
    <source>
        <dbReference type="EMBL" id="NHM13218.1"/>
    </source>
</evidence>
<dbReference type="AlphaFoldDB" id="A0A9E6MQU3"/>
<sequence length="68" mass="7406">MTTVAKPTTIRVDETLKAQANEILGSIGLSYNAYVVLATHQLVNQRRIPFEMVAASETKESGLLSEEA</sequence>
<evidence type="ECO:0000313" key="4">
    <source>
        <dbReference type="Proteomes" id="UP000671910"/>
    </source>
</evidence>
<dbReference type="Gene3D" id="1.10.1220.10">
    <property type="entry name" value="Met repressor-like"/>
    <property type="match status" value="1"/>
</dbReference>
<dbReference type="InterPro" id="IPR007337">
    <property type="entry name" value="RelB/DinJ"/>
</dbReference>
<dbReference type="Proteomes" id="UP000671910">
    <property type="component" value="Chromosome"/>
</dbReference>
<organism evidence="2 4">
    <name type="scientific">Xiamenia xianingshaonis</name>
    <dbReference type="NCBI Taxonomy" id="2682776"/>
    <lineage>
        <taxon>Bacteria</taxon>
        <taxon>Bacillati</taxon>
        <taxon>Actinomycetota</taxon>
        <taxon>Coriobacteriia</taxon>
        <taxon>Eggerthellales</taxon>
        <taxon>Eggerthellaceae</taxon>
        <taxon>Xiamenia</taxon>
    </lineage>
</organism>
<dbReference type="RefSeq" id="WP_166338009.1">
    <property type="nucleotide sequence ID" value="NZ_CP072829.1"/>
</dbReference>
<dbReference type="InterPro" id="IPR013321">
    <property type="entry name" value="Arc_rbn_hlx_hlx"/>
</dbReference>
<dbReference type="Proteomes" id="UP000636394">
    <property type="component" value="Unassembled WGS sequence"/>
</dbReference>
<reference evidence="2" key="2">
    <citation type="submission" date="2021-04" db="EMBL/GenBank/DDBJ databases">
        <title>Novel species in family Eggerthellaceae.</title>
        <authorList>
            <person name="Zhang G."/>
        </authorList>
    </citation>
    <scope>NUCLEOTIDE SEQUENCE</scope>
    <source>
        <strain evidence="2">Zg-886</strain>
    </source>
</reference>
<gene>
    <name evidence="1" type="ORF">GMI68_00260</name>
    <name evidence="2" type="ORF">J7S26_01840</name>
</gene>
<evidence type="ECO:0000313" key="2">
    <source>
        <dbReference type="EMBL" id="QTU84692.1"/>
    </source>
</evidence>
<accession>A0A9E6MQU3</accession>
<dbReference type="GO" id="GO:0006355">
    <property type="term" value="P:regulation of DNA-templated transcription"/>
    <property type="evidence" value="ECO:0007669"/>
    <property type="project" value="InterPro"/>
</dbReference>
<keyword evidence="3" id="KW-1185">Reference proteome</keyword>
<reference evidence="1 3" key="1">
    <citation type="submission" date="2019-11" db="EMBL/GenBank/DDBJ databases">
        <title>Eggerthellaceae novel genus isolated from the rectal contents of marmort.</title>
        <authorList>
            <person name="Zhang G."/>
        </authorList>
    </citation>
    <scope>NUCLEOTIDE SEQUENCE [LARGE SCALE GENOMIC DNA]</scope>
    <source>
        <strain evidence="3">zg-886</strain>
        <strain evidence="1">Zg-886</strain>
    </source>
</reference>
<name>A0A9E6MQU3_9ACTN</name>
<evidence type="ECO:0000313" key="3">
    <source>
        <dbReference type="Proteomes" id="UP000636394"/>
    </source>
</evidence>
<dbReference type="Pfam" id="PF04221">
    <property type="entry name" value="RelB"/>
    <property type="match status" value="1"/>
</dbReference>
<protein>
    <submittedName>
        <fullName evidence="2">Type II toxin-antitoxin system RelB/DinJ family antitoxin</fullName>
    </submittedName>
</protein>
<dbReference type="KEGG" id="ebz:J7S26_01840"/>
<dbReference type="EMBL" id="CP072829">
    <property type="protein sequence ID" value="QTU84692.1"/>
    <property type="molecule type" value="Genomic_DNA"/>
</dbReference>
<proteinExistence type="predicted"/>
<dbReference type="EMBL" id="WPCR01000001">
    <property type="protein sequence ID" value="NHM13218.1"/>
    <property type="molecule type" value="Genomic_DNA"/>
</dbReference>